<evidence type="ECO:0000256" key="5">
    <source>
        <dbReference type="ARBA" id="ARBA00023163"/>
    </source>
</evidence>
<evidence type="ECO:0000256" key="3">
    <source>
        <dbReference type="ARBA" id="ARBA00023015"/>
    </source>
</evidence>
<name>A0A9W9IEV0_9EURO</name>
<dbReference type="Pfam" id="PF11951">
    <property type="entry name" value="Fungal_trans_2"/>
    <property type="match status" value="1"/>
</dbReference>
<dbReference type="GO" id="GO:0008270">
    <property type="term" value="F:zinc ion binding"/>
    <property type="evidence" value="ECO:0007669"/>
    <property type="project" value="InterPro"/>
</dbReference>
<dbReference type="Proteomes" id="UP001149163">
    <property type="component" value="Unassembled WGS sequence"/>
</dbReference>
<protein>
    <recommendedName>
        <fullName evidence="7">Zn(2)-C6 fungal-type domain-containing protein</fullName>
    </recommendedName>
</protein>
<accession>A0A9W9IEV0</accession>
<dbReference type="AlphaFoldDB" id="A0A9W9IEV0"/>
<dbReference type="RefSeq" id="XP_056547031.1">
    <property type="nucleotide sequence ID" value="XM_056683425.1"/>
</dbReference>
<evidence type="ECO:0000259" key="7">
    <source>
        <dbReference type="PROSITE" id="PS50048"/>
    </source>
</evidence>
<keyword evidence="4" id="KW-0238">DNA-binding</keyword>
<evidence type="ECO:0000256" key="2">
    <source>
        <dbReference type="ARBA" id="ARBA00022833"/>
    </source>
</evidence>
<keyword evidence="5" id="KW-0804">Transcription</keyword>
<organism evidence="8 9">
    <name type="scientific">Penicillium canariense</name>
    <dbReference type="NCBI Taxonomy" id="189055"/>
    <lineage>
        <taxon>Eukaryota</taxon>
        <taxon>Fungi</taxon>
        <taxon>Dikarya</taxon>
        <taxon>Ascomycota</taxon>
        <taxon>Pezizomycotina</taxon>
        <taxon>Eurotiomycetes</taxon>
        <taxon>Eurotiomycetidae</taxon>
        <taxon>Eurotiales</taxon>
        <taxon>Aspergillaceae</taxon>
        <taxon>Penicillium</taxon>
    </lineage>
</organism>
<dbReference type="PROSITE" id="PS00463">
    <property type="entry name" value="ZN2_CY6_FUNGAL_1"/>
    <property type="match status" value="1"/>
</dbReference>
<dbReference type="GO" id="GO:0003677">
    <property type="term" value="F:DNA binding"/>
    <property type="evidence" value="ECO:0007669"/>
    <property type="project" value="UniProtKB-KW"/>
</dbReference>
<dbReference type="SMART" id="SM00066">
    <property type="entry name" value="GAL4"/>
    <property type="match status" value="1"/>
</dbReference>
<dbReference type="PROSITE" id="PS50048">
    <property type="entry name" value="ZN2_CY6_FUNGAL_2"/>
    <property type="match status" value="1"/>
</dbReference>
<dbReference type="GO" id="GO:0000981">
    <property type="term" value="F:DNA-binding transcription factor activity, RNA polymerase II-specific"/>
    <property type="evidence" value="ECO:0007669"/>
    <property type="project" value="InterPro"/>
</dbReference>
<reference evidence="8" key="1">
    <citation type="submission" date="2022-11" db="EMBL/GenBank/DDBJ databases">
        <authorList>
            <person name="Petersen C."/>
        </authorList>
    </citation>
    <scope>NUCLEOTIDE SEQUENCE</scope>
    <source>
        <strain evidence="8">IBT 26290</strain>
    </source>
</reference>
<proteinExistence type="predicted"/>
<evidence type="ECO:0000313" key="9">
    <source>
        <dbReference type="Proteomes" id="UP001149163"/>
    </source>
</evidence>
<dbReference type="SUPFAM" id="SSF57701">
    <property type="entry name" value="Zn2/Cys6 DNA-binding domain"/>
    <property type="match status" value="1"/>
</dbReference>
<evidence type="ECO:0000256" key="6">
    <source>
        <dbReference type="ARBA" id="ARBA00023242"/>
    </source>
</evidence>
<dbReference type="Gene3D" id="4.10.240.10">
    <property type="entry name" value="Zn(2)-C6 fungal-type DNA-binding domain"/>
    <property type="match status" value="1"/>
</dbReference>
<dbReference type="InterPro" id="IPR036864">
    <property type="entry name" value="Zn2-C6_fun-type_DNA-bd_sf"/>
</dbReference>
<dbReference type="PANTHER" id="PTHR36206">
    <property type="entry name" value="ASPERCRYPTIN BIOSYNTHESIS CLUSTER-SPECIFIC TRANSCRIPTION REGULATOR ATNN-RELATED"/>
    <property type="match status" value="1"/>
</dbReference>
<keyword evidence="3" id="KW-0805">Transcription regulation</keyword>
<dbReference type="Pfam" id="PF00172">
    <property type="entry name" value="Zn_clus"/>
    <property type="match status" value="1"/>
</dbReference>
<dbReference type="InterPro" id="IPR001138">
    <property type="entry name" value="Zn2Cys6_DnaBD"/>
</dbReference>
<dbReference type="PANTHER" id="PTHR36206:SF16">
    <property type="entry name" value="TRANSCRIPTION FACTOR DOMAIN-CONTAINING PROTEIN-RELATED"/>
    <property type="match status" value="1"/>
</dbReference>
<sequence length="561" mass="62828">MHETRAKQHLGRAGKRVKTGCKTCKIRRVKCDENRPACRRCVSTGRVCDGYGIWGGGTPHANRALSIYCTPVPVVTREEQGSFDWFMEKARRKFTSLYSSDFWETLVFQASAQEPCVRHAVIALSAAHRFERGDSPWTVPATYGYDAARFTLQQYNKAISYLRVGTATNKHALRVALITCMLFVTLEYLRGQYSMGSAHLRHGIQLLTNISVPQPRSSMSPNILSPAEDFAHNALIDSYARLAIQSAMFGHVPSRMCLVMRAPAGNAFPPEFHSMQHARQTLDNLMNRAHCLKRHLHDLKPEGRLTDESEFFDTRHKILTELSCWHQAFRATLAHIKTETTSPRDIHGCILLGTYYEMVVIIASVCLPSAKETIFDSHTENFIAMIGGFEDLCTSSSRTHIYAKELEPLLRGAEFGGQGFTVEAGFIPPVYCTGLKCRVPRVRRQAIRILRSVPHREGVWNGPLLADVLEQVIRIEEGGLYAGDSSIEEPIVAGVLTEKDLSRPRVDGFSRIMDVSVHLPDEVNGDTIVSYKKQIGEGHWASFTERVCPSVLRGPLDLRAT</sequence>
<dbReference type="CDD" id="cd00067">
    <property type="entry name" value="GAL4"/>
    <property type="match status" value="1"/>
</dbReference>
<evidence type="ECO:0000256" key="1">
    <source>
        <dbReference type="ARBA" id="ARBA00022723"/>
    </source>
</evidence>
<evidence type="ECO:0000313" key="8">
    <source>
        <dbReference type="EMBL" id="KAJ5175423.1"/>
    </source>
</evidence>
<keyword evidence="9" id="KW-1185">Reference proteome</keyword>
<evidence type="ECO:0000256" key="4">
    <source>
        <dbReference type="ARBA" id="ARBA00023125"/>
    </source>
</evidence>
<reference evidence="8" key="2">
    <citation type="journal article" date="2023" name="IMA Fungus">
        <title>Comparative genomic study of the Penicillium genus elucidates a diverse pangenome and 15 lateral gene transfer events.</title>
        <authorList>
            <person name="Petersen C."/>
            <person name="Sorensen T."/>
            <person name="Nielsen M.R."/>
            <person name="Sondergaard T.E."/>
            <person name="Sorensen J.L."/>
            <person name="Fitzpatrick D.A."/>
            <person name="Frisvad J.C."/>
            <person name="Nielsen K.L."/>
        </authorList>
    </citation>
    <scope>NUCLEOTIDE SEQUENCE</scope>
    <source>
        <strain evidence="8">IBT 26290</strain>
    </source>
</reference>
<dbReference type="EMBL" id="JAPQKN010000001">
    <property type="protein sequence ID" value="KAJ5175423.1"/>
    <property type="molecule type" value="Genomic_DNA"/>
</dbReference>
<gene>
    <name evidence="8" type="ORF">N7482_001300</name>
</gene>
<keyword evidence="2" id="KW-0862">Zinc</keyword>
<dbReference type="InterPro" id="IPR021858">
    <property type="entry name" value="Fun_TF"/>
</dbReference>
<dbReference type="GeneID" id="81422601"/>
<comment type="caution">
    <text evidence="8">The sequence shown here is derived from an EMBL/GenBank/DDBJ whole genome shotgun (WGS) entry which is preliminary data.</text>
</comment>
<feature type="domain" description="Zn(2)-C6 fungal-type" evidence="7">
    <location>
        <begin position="20"/>
        <end position="48"/>
    </location>
</feature>
<keyword evidence="1" id="KW-0479">Metal-binding</keyword>
<keyword evidence="6" id="KW-0539">Nucleus</keyword>
<dbReference type="OrthoDB" id="2593732at2759"/>
<dbReference type="InterPro" id="IPR052360">
    <property type="entry name" value="Transcr_Regulatory_Proteins"/>
</dbReference>